<dbReference type="EMBL" id="JANSHE010006835">
    <property type="protein sequence ID" value="KAJ2965913.1"/>
    <property type="molecule type" value="Genomic_DNA"/>
</dbReference>
<gene>
    <name evidence="1" type="ORF">NUW54_g13957</name>
</gene>
<evidence type="ECO:0000313" key="2">
    <source>
        <dbReference type="Proteomes" id="UP001144978"/>
    </source>
</evidence>
<sequence length="75" mass="8073">MKALFDACVAGGLLVCPAYVFTISTDPKYDDVPSHVDDRSHFIRLTFAGSEETMAAGIPILGRVLKQFFADPPAA</sequence>
<accession>A0ACC1MI40</accession>
<keyword evidence="2" id="KW-1185">Reference proteome</keyword>
<organism evidence="1 2">
    <name type="scientific">Trametes sanguinea</name>
    <dbReference type="NCBI Taxonomy" id="158606"/>
    <lineage>
        <taxon>Eukaryota</taxon>
        <taxon>Fungi</taxon>
        <taxon>Dikarya</taxon>
        <taxon>Basidiomycota</taxon>
        <taxon>Agaricomycotina</taxon>
        <taxon>Agaricomycetes</taxon>
        <taxon>Polyporales</taxon>
        <taxon>Polyporaceae</taxon>
        <taxon>Trametes</taxon>
    </lineage>
</organism>
<protein>
    <submittedName>
        <fullName evidence="1">Uncharacterized protein</fullName>
    </submittedName>
</protein>
<dbReference type="Proteomes" id="UP001144978">
    <property type="component" value="Unassembled WGS sequence"/>
</dbReference>
<evidence type="ECO:0000313" key="1">
    <source>
        <dbReference type="EMBL" id="KAJ2965913.1"/>
    </source>
</evidence>
<reference evidence="1" key="1">
    <citation type="submission" date="2022-08" db="EMBL/GenBank/DDBJ databases">
        <title>Genome Sequence of Pycnoporus sanguineus.</title>
        <authorList>
            <person name="Buettner E."/>
        </authorList>
    </citation>
    <scope>NUCLEOTIDE SEQUENCE</scope>
    <source>
        <strain evidence="1">CG-C14</strain>
    </source>
</reference>
<name>A0ACC1MI40_9APHY</name>
<comment type="caution">
    <text evidence="1">The sequence shown here is derived from an EMBL/GenBank/DDBJ whole genome shotgun (WGS) entry which is preliminary data.</text>
</comment>
<proteinExistence type="predicted"/>